<dbReference type="EMBL" id="CP000393">
    <property type="protein sequence ID" value="ABG49646.1"/>
    <property type="molecule type" value="Genomic_DNA"/>
</dbReference>
<dbReference type="AlphaFoldDB" id="Q11A28"/>
<protein>
    <submittedName>
        <fullName evidence="1">Uncharacterized protein</fullName>
    </submittedName>
</protein>
<name>Q11A28_TRIEI</name>
<gene>
    <name evidence="1" type="ordered locus">Tery_0151</name>
</gene>
<dbReference type="HOGENOM" id="CLU_968768_0_0_3"/>
<proteinExistence type="predicted"/>
<evidence type="ECO:0000313" key="1">
    <source>
        <dbReference type="EMBL" id="ABG49646.1"/>
    </source>
</evidence>
<sequence length="272" mass="31380">MDLKHLKFILKLLGYKNYRVSINKIQPEHGMKVSERDEICYRLCDQGLVEFTREVTKINISAQGKSFLDSKKDSNSLTSEELKVLKATARGAISPGATGIMPSYREAVITDLLDQDLIKVVAQKIKEVWLTEKGKQFLCQEYSSHSTAKEISLKMLSDYLQLMRTNYNQEKKPLFSGDSKKKQKPNDDQILAEIWSLDNRHGTDKYLPIFHLREKLQPRLSREELDQALYRLERNHQIELSSLQEVRSYTPEQIEAGIPQNIGGCLFFIILD</sequence>
<dbReference type="OrthoDB" id="423570at2"/>
<dbReference type="KEGG" id="ter:Tery_0151"/>
<accession>Q11A28</accession>
<dbReference type="eggNOG" id="ENOG502ZC4D">
    <property type="taxonomic scope" value="Bacteria"/>
</dbReference>
<reference evidence="1" key="1">
    <citation type="submission" date="2006-06" db="EMBL/GenBank/DDBJ databases">
        <title>Complete sequence of Trichodesmium erythraeum IMS101.</title>
        <authorList>
            <consortium name="US DOE Joint Genome Institute"/>
            <person name="Copeland A."/>
            <person name="Lucas S."/>
            <person name="Lapidus A."/>
            <person name="Barry K."/>
            <person name="Detter J.C."/>
            <person name="Glavina del Rio T."/>
            <person name="Hammon N."/>
            <person name="Israni S."/>
            <person name="Dalin E."/>
            <person name="Tice H."/>
            <person name="Pitluck S."/>
            <person name="Kiss H."/>
            <person name="Munk A.C."/>
            <person name="Brettin T."/>
            <person name="Bruce D."/>
            <person name="Han C."/>
            <person name="Tapia R."/>
            <person name="Gilna P."/>
            <person name="Schmutz J."/>
            <person name="Larimer F."/>
            <person name="Land M."/>
            <person name="Hauser L."/>
            <person name="Kyrpides N."/>
            <person name="Kim E."/>
            <person name="Richardson P."/>
        </authorList>
    </citation>
    <scope>NUCLEOTIDE SEQUENCE [LARGE SCALE GENOMIC DNA]</scope>
    <source>
        <strain evidence="1">IMS101</strain>
    </source>
</reference>
<organism evidence="1">
    <name type="scientific">Trichodesmium erythraeum (strain IMS101)</name>
    <dbReference type="NCBI Taxonomy" id="203124"/>
    <lineage>
        <taxon>Bacteria</taxon>
        <taxon>Bacillati</taxon>
        <taxon>Cyanobacteriota</taxon>
        <taxon>Cyanophyceae</taxon>
        <taxon>Oscillatoriophycideae</taxon>
        <taxon>Oscillatoriales</taxon>
        <taxon>Microcoleaceae</taxon>
        <taxon>Trichodesmium</taxon>
    </lineage>
</organism>